<organismHost>
    <name type="scientific">Cafeteria roenbergensis</name>
    <name type="common">Marine flagellate</name>
    <dbReference type="NCBI Taxonomy" id="33653"/>
</organismHost>
<feature type="transmembrane region" description="Helical" evidence="1">
    <location>
        <begin position="6"/>
        <end position="23"/>
    </location>
</feature>
<keyword evidence="1" id="KW-0812">Transmembrane</keyword>
<accession>E3T4K5</accession>
<dbReference type="EMBL" id="GU244497">
    <property type="protein sequence ID" value="ADO67118.1"/>
    <property type="molecule type" value="Genomic_DNA"/>
</dbReference>
<protein>
    <submittedName>
        <fullName evidence="2">Uncharacterized protein</fullName>
    </submittedName>
</protein>
<proteinExistence type="predicted"/>
<keyword evidence="1" id="KW-0472">Membrane</keyword>
<sequence>MLNSKITFIILIIIVGLLFAKNLEKFTISRPSKCFSCEREIIRNESIWNVWKALPSKCFDCENNALHNNINPYYTGPTKCFDCDCNYFNNQTEKPN</sequence>
<dbReference type="Proteomes" id="UP000029781">
    <property type="component" value="Segment"/>
</dbReference>
<name>E3T4K5_CROVB</name>
<evidence type="ECO:0000313" key="3">
    <source>
        <dbReference type="Proteomes" id="UP000029781"/>
    </source>
</evidence>
<gene>
    <name evidence="2" type="ORF">crov085</name>
</gene>
<dbReference type="KEGG" id="vg:9887487"/>
<evidence type="ECO:0000256" key="1">
    <source>
        <dbReference type="SAM" id="Phobius"/>
    </source>
</evidence>
<keyword evidence="1" id="KW-1133">Transmembrane helix</keyword>
<dbReference type="RefSeq" id="YP_003969717.1">
    <property type="nucleotide sequence ID" value="NC_014637.1"/>
</dbReference>
<evidence type="ECO:0000313" key="2">
    <source>
        <dbReference type="EMBL" id="ADO67118.1"/>
    </source>
</evidence>
<dbReference type="GeneID" id="9887487"/>
<keyword evidence="3" id="KW-1185">Reference proteome</keyword>
<organism evidence="2 3">
    <name type="scientific">Cafeteria roenbergensis virus (strain BV-PW1)</name>
    <name type="common">CroV</name>
    <dbReference type="NCBI Taxonomy" id="693272"/>
    <lineage>
        <taxon>Viruses</taxon>
        <taxon>Varidnaviria</taxon>
        <taxon>Bamfordvirae</taxon>
        <taxon>Nucleocytoviricota</taxon>
        <taxon>Megaviricetes</taxon>
        <taxon>Imitervirales</taxon>
        <taxon>Mimiviridae</taxon>
        <taxon>Aliimimivirinae</taxon>
        <taxon>Rheavirus</taxon>
        <taxon>Rheavirus sinusmexicani</taxon>
    </lineage>
</organism>
<reference evidence="2 3" key="1">
    <citation type="journal article" date="2010" name="Proc. Natl. Acad. Sci. U.S.A.">
        <title>Giant virus with a remarkable complement of genes infects marine zooplankton.</title>
        <authorList>
            <person name="Fischer M.G."/>
            <person name="Allen M.J."/>
            <person name="Wilson W.H."/>
            <person name="Suttle C.A."/>
        </authorList>
    </citation>
    <scope>NUCLEOTIDE SEQUENCE [LARGE SCALE GENOMIC DNA]</scope>
    <source>
        <strain evidence="2 3">BV-PW1</strain>
    </source>
</reference>